<dbReference type="Proteomes" id="UP000053268">
    <property type="component" value="Unassembled WGS sequence"/>
</dbReference>
<proteinExistence type="predicted"/>
<dbReference type="AlphaFoldDB" id="A0A194PYP3"/>
<keyword evidence="2" id="KW-1185">Reference proteome</keyword>
<name>A0A194PYP3_PAPXU</name>
<protein>
    <submittedName>
        <fullName evidence="1">Uncharacterized protein</fullName>
    </submittedName>
</protein>
<gene>
    <name evidence="1" type="ORF">RR46_10990</name>
</gene>
<accession>A0A194PYP3</accession>
<evidence type="ECO:0000313" key="2">
    <source>
        <dbReference type="Proteomes" id="UP000053268"/>
    </source>
</evidence>
<dbReference type="EMBL" id="KQ459586">
    <property type="protein sequence ID" value="KPI97869.1"/>
    <property type="molecule type" value="Genomic_DNA"/>
</dbReference>
<evidence type="ECO:0000313" key="1">
    <source>
        <dbReference type="EMBL" id="KPI97869.1"/>
    </source>
</evidence>
<reference evidence="1 2" key="1">
    <citation type="journal article" date="2015" name="Nat. Commun.">
        <title>Outbred genome sequencing and CRISPR/Cas9 gene editing in butterflies.</title>
        <authorList>
            <person name="Li X."/>
            <person name="Fan D."/>
            <person name="Zhang W."/>
            <person name="Liu G."/>
            <person name="Zhang L."/>
            <person name="Zhao L."/>
            <person name="Fang X."/>
            <person name="Chen L."/>
            <person name="Dong Y."/>
            <person name="Chen Y."/>
            <person name="Ding Y."/>
            <person name="Zhao R."/>
            <person name="Feng M."/>
            <person name="Zhu Y."/>
            <person name="Feng Y."/>
            <person name="Jiang X."/>
            <person name="Zhu D."/>
            <person name="Xiang H."/>
            <person name="Feng X."/>
            <person name="Li S."/>
            <person name="Wang J."/>
            <person name="Zhang G."/>
            <person name="Kronforst M.R."/>
            <person name="Wang W."/>
        </authorList>
    </citation>
    <scope>NUCLEOTIDE SEQUENCE [LARGE SCALE GENOMIC DNA]</scope>
    <source>
        <strain evidence="1">Ya'a_city_454_Px</strain>
        <tissue evidence="1">Whole body</tissue>
    </source>
</reference>
<organism evidence="1 2">
    <name type="scientific">Papilio xuthus</name>
    <name type="common">Asian swallowtail butterfly</name>
    <dbReference type="NCBI Taxonomy" id="66420"/>
    <lineage>
        <taxon>Eukaryota</taxon>
        <taxon>Metazoa</taxon>
        <taxon>Ecdysozoa</taxon>
        <taxon>Arthropoda</taxon>
        <taxon>Hexapoda</taxon>
        <taxon>Insecta</taxon>
        <taxon>Pterygota</taxon>
        <taxon>Neoptera</taxon>
        <taxon>Endopterygota</taxon>
        <taxon>Lepidoptera</taxon>
        <taxon>Glossata</taxon>
        <taxon>Ditrysia</taxon>
        <taxon>Papilionoidea</taxon>
        <taxon>Papilionidae</taxon>
        <taxon>Papilioninae</taxon>
        <taxon>Papilio</taxon>
    </lineage>
</organism>
<sequence length="177" mass="18809">MRTHAERISYSLRALRVSVQSVIRNTYNNKHQYSHQYSDWGGSSPGGYGYSVTGFGLINDKYDANYGGISGHNTYPTAGYPGYSGGAGYGGYNPNLYGSNGGYGNNLGYGSNGGFGGNGGYGGYGGNGGLGSYSGYNNPYYQGSNHLGYGYYQPGNIYKGGSITPSYVNGYRGYTRR</sequence>